<name>A0A1C1YT44_9HYPH</name>
<evidence type="ECO:0000313" key="2">
    <source>
        <dbReference type="EMBL" id="OCW56703.1"/>
    </source>
</evidence>
<organism evidence="2 3">
    <name type="scientific">Hoeflea olei</name>
    <dbReference type="NCBI Taxonomy" id="1480615"/>
    <lineage>
        <taxon>Bacteria</taxon>
        <taxon>Pseudomonadati</taxon>
        <taxon>Pseudomonadota</taxon>
        <taxon>Alphaproteobacteria</taxon>
        <taxon>Hyphomicrobiales</taxon>
        <taxon>Rhizobiaceae</taxon>
        <taxon>Hoeflea</taxon>
    </lineage>
</organism>
<feature type="domain" description="DUF6455" evidence="1">
    <location>
        <begin position="7"/>
        <end position="82"/>
    </location>
</feature>
<dbReference type="Pfam" id="PF20056">
    <property type="entry name" value="DUF6455"/>
    <property type="match status" value="1"/>
</dbReference>
<dbReference type="EMBL" id="LQZT01000034">
    <property type="protein sequence ID" value="OCW56703.1"/>
    <property type="molecule type" value="Genomic_DNA"/>
</dbReference>
<dbReference type="STRING" id="1480615.AWJ14_17395"/>
<reference evidence="2 3" key="1">
    <citation type="submission" date="2015-12" db="EMBL/GenBank/DDBJ databases">
        <authorList>
            <person name="Shamseldin A."/>
            <person name="Moawad H."/>
            <person name="Abd El-Rahim W.M."/>
            <person name="Sadowsky M.J."/>
        </authorList>
    </citation>
    <scope>NUCLEOTIDE SEQUENCE [LARGE SCALE GENOMIC DNA]</scope>
    <source>
        <strain evidence="2 3">JC234</strain>
    </source>
</reference>
<evidence type="ECO:0000313" key="3">
    <source>
        <dbReference type="Proteomes" id="UP000094795"/>
    </source>
</evidence>
<dbReference type="InterPro" id="IPR045601">
    <property type="entry name" value="DUF6455"/>
</dbReference>
<dbReference type="AlphaFoldDB" id="A0A1C1YT44"/>
<gene>
    <name evidence="2" type="ORF">AWJ14_17395</name>
</gene>
<dbReference type="RefSeq" id="WP_066181386.1">
    <property type="nucleotide sequence ID" value="NZ_LQZT01000034.1"/>
</dbReference>
<proteinExistence type="predicted"/>
<protein>
    <recommendedName>
        <fullName evidence="1">DUF6455 domain-containing protein</fullName>
    </recommendedName>
</protein>
<dbReference type="OrthoDB" id="7961152at2"/>
<comment type="caution">
    <text evidence="2">The sequence shown here is derived from an EMBL/GenBank/DDBJ whole genome shotgun (WGS) entry which is preliminary data.</text>
</comment>
<keyword evidence="3" id="KW-1185">Reference proteome</keyword>
<sequence>MSVLDIFGRLTQQADLMDAMMKKLGVEEEMWKMPDHAGVLRRAANRCLLCDRPDSCEHWLANESHPDEAPGFCRNHDLFERVLENMAHEKQPVT</sequence>
<evidence type="ECO:0000259" key="1">
    <source>
        <dbReference type="Pfam" id="PF20056"/>
    </source>
</evidence>
<dbReference type="Proteomes" id="UP000094795">
    <property type="component" value="Unassembled WGS sequence"/>
</dbReference>
<accession>A0A1C1YT44</accession>